<reference evidence="1 2" key="1">
    <citation type="journal article" date="2013" name="Front. Microbiol.">
        <title>Comparative genomic analyses of the cyanobacterium, Lyngbya aestuarii BL J, a powerful hydrogen producer.</title>
        <authorList>
            <person name="Kothari A."/>
            <person name="Vaughn M."/>
            <person name="Garcia-Pichel F."/>
        </authorList>
    </citation>
    <scope>NUCLEOTIDE SEQUENCE [LARGE SCALE GENOMIC DNA]</scope>
    <source>
        <strain evidence="1 2">BL J</strain>
    </source>
</reference>
<keyword evidence="2" id="KW-1185">Reference proteome</keyword>
<sequence>MKTPFKNQQFKLDQKVSLIENYRARCLECFLMGFPQIDWIKSEQKLQLKVADKSCKNR</sequence>
<proteinExistence type="predicted"/>
<evidence type="ECO:0000313" key="1">
    <source>
        <dbReference type="EMBL" id="ERT04593.1"/>
    </source>
</evidence>
<name>U7Q9V1_9CYAN</name>
<comment type="caution">
    <text evidence="1">The sequence shown here is derived from an EMBL/GenBank/DDBJ whole genome shotgun (WGS) entry which is preliminary data.</text>
</comment>
<dbReference type="EMBL" id="AUZM01000089">
    <property type="protein sequence ID" value="ERT04593.1"/>
    <property type="molecule type" value="Genomic_DNA"/>
</dbReference>
<dbReference type="AlphaFoldDB" id="U7Q9V1"/>
<gene>
    <name evidence="1" type="ORF">M595_5470</name>
</gene>
<dbReference type="Proteomes" id="UP000017127">
    <property type="component" value="Unassembled WGS sequence"/>
</dbReference>
<protein>
    <submittedName>
        <fullName evidence="1">Uncharacterized protein</fullName>
    </submittedName>
</protein>
<accession>U7Q9V1</accession>
<evidence type="ECO:0000313" key="2">
    <source>
        <dbReference type="Proteomes" id="UP000017127"/>
    </source>
</evidence>
<organism evidence="1 2">
    <name type="scientific">Lyngbya aestuarii BL J</name>
    <dbReference type="NCBI Taxonomy" id="1348334"/>
    <lineage>
        <taxon>Bacteria</taxon>
        <taxon>Bacillati</taxon>
        <taxon>Cyanobacteriota</taxon>
        <taxon>Cyanophyceae</taxon>
        <taxon>Oscillatoriophycideae</taxon>
        <taxon>Oscillatoriales</taxon>
        <taxon>Microcoleaceae</taxon>
        <taxon>Lyngbya</taxon>
    </lineage>
</organism>